<gene>
    <name evidence="1" type="ORF">BSAL_49975</name>
</gene>
<name>A0A0S4IK19_BODSA</name>
<dbReference type="AlphaFoldDB" id="A0A0S4IK19"/>
<evidence type="ECO:0000313" key="1">
    <source>
        <dbReference type="EMBL" id="CUE62468.1"/>
    </source>
</evidence>
<keyword evidence="2" id="KW-1185">Reference proteome</keyword>
<evidence type="ECO:0000313" key="2">
    <source>
        <dbReference type="Proteomes" id="UP000051952"/>
    </source>
</evidence>
<dbReference type="EMBL" id="CYKH01000032">
    <property type="protein sequence ID" value="CUE62468.1"/>
    <property type="molecule type" value="Genomic_DNA"/>
</dbReference>
<proteinExistence type="predicted"/>
<dbReference type="Proteomes" id="UP000051952">
    <property type="component" value="Unassembled WGS sequence"/>
</dbReference>
<organism evidence="1 2">
    <name type="scientific">Bodo saltans</name>
    <name type="common">Flagellated protozoan</name>
    <dbReference type="NCBI Taxonomy" id="75058"/>
    <lineage>
        <taxon>Eukaryota</taxon>
        <taxon>Discoba</taxon>
        <taxon>Euglenozoa</taxon>
        <taxon>Kinetoplastea</taxon>
        <taxon>Metakinetoplastina</taxon>
        <taxon>Eubodonida</taxon>
        <taxon>Bodonidae</taxon>
        <taxon>Bodo</taxon>
    </lineage>
</organism>
<accession>A0A0S4IK19</accession>
<sequence length="167" mass="18258">MHAWVSLGATNAPCPVHHGTRETDITVFTDASALGWGAISIDSTAAMMQLSKRWTLQEMTAWNLGSSVDAEPLAVTNAVAAHQSLRSPASEAMVNRQKQSQEKESRSRGIWVEWMGKAGPSADKVFTIKKLQLFIPPMSADRVISLLYFSCVFGTLNIVRAEPGNKR</sequence>
<reference evidence="2" key="1">
    <citation type="submission" date="2015-09" db="EMBL/GenBank/DDBJ databases">
        <authorList>
            <consortium name="Pathogen Informatics"/>
        </authorList>
    </citation>
    <scope>NUCLEOTIDE SEQUENCE [LARGE SCALE GENOMIC DNA]</scope>
    <source>
        <strain evidence="2">Lake Konstanz</strain>
    </source>
</reference>
<protein>
    <submittedName>
        <fullName evidence="1">Uncharacterized protein</fullName>
    </submittedName>
</protein>
<dbReference type="VEuPathDB" id="TriTrypDB:BSAL_49975"/>